<keyword evidence="2" id="KW-1185">Reference proteome</keyword>
<dbReference type="AlphaFoldDB" id="A0A1I7XGQ7"/>
<evidence type="ECO:0000259" key="1">
    <source>
        <dbReference type="PROSITE" id="PS50030"/>
    </source>
</evidence>
<dbReference type="Proteomes" id="UP000095283">
    <property type="component" value="Unplaced"/>
</dbReference>
<sequence length="82" mass="9424">MCPSDIAATIMFEREMCLIMLYSRSRCDWMVSKFNGNIMEALRELKLEYLMDTGIVGDKTRARRALEEKNWSLNAAAEALLS</sequence>
<dbReference type="InterPro" id="IPR015940">
    <property type="entry name" value="UBA"/>
</dbReference>
<reference evidence="3" key="1">
    <citation type="submission" date="2016-11" db="UniProtKB">
        <authorList>
            <consortium name="WormBaseParasite"/>
        </authorList>
    </citation>
    <scope>IDENTIFICATION</scope>
</reference>
<accession>A0A1I7XGQ7</accession>
<dbReference type="PROSITE" id="PS50030">
    <property type="entry name" value="UBA"/>
    <property type="match status" value="1"/>
</dbReference>
<evidence type="ECO:0000313" key="2">
    <source>
        <dbReference type="Proteomes" id="UP000095283"/>
    </source>
</evidence>
<protein>
    <submittedName>
        <fullName evidence="3">UBA domain-containing protein</fullName>
    </submittedName>
</protein>
<proteinExistence type="predicted"/>
<name>A0A1I7XGQ7_HETBA</name>
<feature type="domain" description="UBA" evidence="1">
    <location>
        <begin position="41"/>
        <end position="82"/>
    </location>
</feature>
<evidence type="ECO:0000313" key="3">
    <source>
        <dbReference type="WBParaSite" id="Hba_16663"/>
    </source>
</evidence>
<dbReference type="WBParaSite" id="Hba_16663">
    <property type="protein sequence ID" value="Hba_16663"/>
    <property type="gene ID" value="Hba_16663"/>
</dbReference>
<organism evidence="2 3">
    <name type="scientific">Heterorhabditis bacteriophora</name>
    <name type="common">Entomopathogenic nematode worm</name>
    <dbReference type="NCBI Taxonomy" id="37862"/>
    <lineage>
        <taxon>Eukaryota</taxon>
        <taxon>Metazoa</taxon>
        <taxon>Ecdysozoa</taxon>
        <taxon>Nematoda</taxon>
        <taxon>Chromadorea</taxon>
        <taxon>Rhabditida</taxon>
        <taxon>Rhabditina</taxon>
        <taxon>Rhabditomorpha</taxon>
        <taxon>Strongyloidea</taxon>
        <taxon>Heterorhabditidae</taxon>
        <taxon>Heterorhabditis</taxon>
    </lineage>
</organism>